<reference evidence="7 8" key="1">
    <citation type="submission" date="2022-06" db="EMBL/GenBank/DDBJ databases">
        <title>Sequencing the genomes of 1000 actinobacteria strains.</title>
        <authorList>
            <person name="Klenk H.-P."/>
        </authorList>
    </citation>
    <scope>NUCLEOTIDE SEQUENCE [LARGE SCALE GENOMIC DNA]</scope>
    <source>
        <strain evidence="7 8">DSM 44170</strain>
    </source>
</reference>
<proteinExistence type="inferred from homology"/>
<feature type="domain" description="ABC transmembrane type-2" evidence="6">
    <location>
        <begin position="24"/>
        <end position="260"/>
    </location>
</feature>
<evidence type="ECO:0000313" key="7">
    <source>
        <dbReference type="EMBL" id="MCP2345443.1"/>
    </source>
</evidence>
<dbReference type="Pfam" id="PF01061">
    <property type="entry name" value="ABC2_membrane"/>
    <property type="match status" value="1"/>
</dbReference>
<keyword evidence="2 5" id="KW-0812">Transmembrane</keyword>
<evidence type="ECO:0000313" key="8">
    <source>
        <dbReference type="Proteomes" id="UP001320766"/>
    </source>
</evidence>
<comment type="caution">
    <text evidence="5">Lacks conserved residue(s) required for the propagation of feature annotation.</text>
</comment>
<feature type="transmembrane region" description="Helical" evidence="5">
    <location>
        <begin position="235"/>
        <end position="257"/>
    </location>
</feature>
<evidence type="ECO:0000256" key="2">
    <source>
        <dbReference type="ARBA" id="ARBA00022692"/>
    </source>
</evidence>
<protein>
    <recommendedName>
        <fullName evidence="5">Transport permease protein</fullName>
    </recommendedName>
</protein>
<feature type="transmembrane region" description="Helical" evidence="5">
    <location>
        <begin position="20"/>
        <end position="42"/>
    </location>
</feature>
<comment type="subcellular location">
    <subcellularLocation>
        <location evidence="5">Cell membrane</location>
        <topology evidence="5">Multi-pass membrane protein</topology>
    </subcellularLocation>
    <subcellularLocation>
        <location evidence="1">Membrane</location>
        <topology evidence="1">Multi-pass membrane protein</topology>
    </subcellularLocation>
</comment>
<evidence type="ECO:0000256" key="1">
    <source>
        <dbReference type="ARBA" id="ARBA00004141"/>
    </source>
</evidence>
<name>A0ABT1JUM4_9ACTN</name>
<dbReference type="Proteomes" id="UP001320766">
    <property type="component" value="Unassembled WGS sequence"/>
</dbReference>
<keyword evidence="3 5" id="KW-1133">Transmembrane helix</keyword>
<dbReference type="InterPro" id="IPR051784">
    <property type="entry name" value="Nod_factor_ABC_transporter"/>
</dbReference>
<evidence type="ECO:0000259" key="6">
    <source>
        <dbReference type="PROSITE" id="PS51012"/>
    </source>
</evidence>
<comment type="similarity">
    <text evidence="5">Belongs to the ABC-2 integral membrane protein family.</text>
</comment>
<evidence type="ECO:0000256" key="5">
    <source>
        <dbReference type="RuleBase" id="RU361157"/>
    </source>
</evidence>
<keyword evidence="8" id="KW-1185">Reference proteome</keyword>
<feature type="transmembrane region" description="Helical" evidence="5">
    <location>
        <begin position="66"/>
        <end position="89"/>
    </location>
</feature>
<dbReference type="InterPro" id="IPR047817">
    <property type="entry name" value="ABC2_TM_bact-type"/>
</dbReference>
<dbReference type="EMBL" id="JAMZEC010000001">
    <property type="protein sequence ID" value="MCP2345443.1"/>
    <property type="molecule type" value="Genomic_DNA"/>
</dbReference>
<dbReference type="InterPro" id="IPR013525">
    <property type="entry name" value="ABC2_TM"/>
</dbReference>
<evidence type="ECO:0000256" key="4">
    <source>
        <dbReference type="ARBA" id="ARBA00023136"/>
    </source>
</evidence>
<dbReference type="PROSITE" id="PS51012">
    <property type="entry name" value="ABC_TM2"/>
    <property type="match status" value="1"/>
</dbReference>
<organism evidence="7 8">
    <name type="scientific">Nonomuraea roseoviolacea subsp. carminata</name>
    <dbReference type="NCBI Taxonomy" id="160689"/>
    <lineage>
        <taxon>Bacteria</taxon>
        <taxon>Bacillati</taxon>
        <taxon>Actinomycetota</taxon>
        <taxon>Actinomycetes</taxon>
        <taxon>Streptosporangiales</taxon>
        <taxon>Streptosporangiaceae</taxon>
        <taxon>Nonomuraea</taxon>
    </lineage>
</organism>
<gene>
    <name evidence="7" type="ORF">HD595_001565</name>
</gene>
<feature type="transmembrane region" description="Helical" evidence="5">
    <location>
        <begin position="152"/>
        <end position="174"/>
    </location>
</feature>
<evidence type="ECO:0000256" key="3">
    <source>
        <dbReference type="ARBA" id="ARBA00022989"/>
    </source>
</evidence>
<dbReference type="PANTHER" id="PTHR43229">
    <property type="entry name" value="NODULATION PROTEIN J"/>
    <property type="match status" value="1"/>
</dbReference>
<keyword evidence="5" id="KW-0813">Transport</keyword>
<feature type="transmembrane region" description="Helical" evidence="5">
    <location>
        <begin position="125"/>
        <end position="145"/>
    </location>
</feature>
<keyword evidence="4 5" id="KW-0472">Membrane</keyword>
<dbReference type="PANTHER" id="PTHR43229:SF6">
    <property type="entry name" value="ABC-TYPE MULTIDRUG TRANSPORT SYSTEM, PERMEASE COMPONENT"/>
    <property type="match status" value="1"/>
</dbReference>
<accession>A0ABT1JUM4</accession>
<comment type="caution">
    <text evidence="7">The sequence shown here is derived from an EMBL/GenBank/DDBJ whole genome shotgun (WGS) entry which is preliminary data.</text>
</comment>
<keyword evidence="5" id="KW-1003">Cell membrane</keyword>
<sequence>MRHAAKVFRAEALKQHRQIFGSKLVVFSMLVWPLLTLIQTYYTLHPLAATPGIATRWPLAADPEPLLAFLATGTLGFTFFFSLVQSAWHFSMERQNGTLELLFLAPASRLAVVVANGFGALVQNAWLFACFSAAMFTMLDVVNVAHPGMYAVVFLAMLVPAVAWGAFLNSLLIFSRDAAFLYTLLDDPMWFASGVRLPTFALPGWLRAAGSVLPLTGSLVVVRGALLDGQGIADLALPLVWLAGLSALLLVAAAGMLKVGEARAQRTGQLRLF</sequence>
<dbReference type="RefSeq" id="WP_253767009.1">
    <property type="nucleotide sequence ID" value="NZ_BAAAVE010000019.1"/>
</dbReference>